<reference evidence="1 2" key="1">
    <citation type="journal article" date="2020" name="Mol. Plant">
        <title>The Chromosome-Based Rubber Tree Genome Provides New Insights into Spurge Genome Evolution and Rubber Biosynthesis.</title>
        <authorList>
            <person name="Liu J."/>
            <person name="Shi C."/>
            <person name="Shi C.C."/>
            <person name="Li W."/>
            <person name="Zhang Q.J."/>
            <person name="Zhang Y."/>
            <person name="Li K."/>
            <person name="Lu H.F."/>
            <person name="Shi C."/>
            <person name="Zhu S.T."/>
            <person name="Xiao Z.Y."/>
            <person name="Nan H."/>
            <person name="Yue Y."/>
            <person name="Zhu X.G."/>
            <person name="Wu Y."/>
            <person name="Hong X.N."/>
            <person name="Fan G.Y."/>
            <person name="Tong Y."/>
            <person name="Zhang D."/>
            <person name="Mao C.L."/>
            <person name="Liu Y.L."/>
            <person name="Hao S.J."/>
            <person name="Liu W.Q."/>
            <person name="Lv M.Q."/>
            <person name="Zhang H.B."/>
            <person name="Liu Y."/>
            <person name="Hu-Tang G.R."/>
            <person name="Wang J.P."/>
            <person name="Wang J.H."/>
            <person name="Sun Y.H."/>
            <person name="Ni S.B."/>
            <person name="Chen W.B."/>
            <person name="Zhang X.C."/>
            <person name="Jiao Y.N."/>
            <person name="Eichler E.E."/>
            <person name="Li G.H."/>
            <person name="Liu X."/>
            <person name="Gao L.Z."/>
        </authorList>
    </citation>
    <scope>NUCLEOTIDE SEQUENCE [LARGE SCALE GENOMIC DNA]</scope>
    <source>
        <strain evidence="2">cv. GT1</strain>
        <tissue evidence="1">Leaf</tissue>
    </source>
</reference>
<dbReference type="Proteomes" id="UP000467840">
    <property type="component" value="Chromosome 3"/>
</dbReference>
<keyword evidence="2" id="KW-1185">Reference proteome</keyword>
<name>A0A6A6KEN7_HEVBR</name>
<dbReference type="PANTHER" id="PTHR47459:SF1">
    <property type="entry name" value="KINESIN LIGHT CHAIN-RELATED"/>
    <property type="match status" value="1"/>
</dbReference>
<dbReference type="AlphaFoldDB" id="A0A6A6KEN7"/>
<dbReference type="EMBL" id="JAAGAX010000017">
    <property type="protein sequence ID" value="KAF2286606.1"/>
    <property type="molecule type" value="Genomic_DNA"/>
</dbReference>
<proteinExistence type="predicted"/>
<sequence length="99" mass="10947">MTLDKDSKELGVANRELAEAYVAVLNFKEALPFGLKALDIHRMTTVSCTDFAVAKDIMDVALGPQRADSIEACQNLSKDMAPWEDSLSFRASVEDFCYP</sequence>
<organism evidence="1 2">
    <name type="scientific">Hevea brasiliensis</name>
    <name type="common">Para rubber tree</name>
    <name type="synonym">Siphonia brasiliensis</name>
    <dbReference type="NCBI Taxonomy" id="3981"/>
    <lineage>
        <taxon>Eukaryota</taxon>
        <taxon>Viridiplantae</taxon>
        <taxon>Streptophyta</taxon>
        <taxon>Embryophyta</taxon>
        <taxon>Tracheophyta</taxon>
        <taxon>Spermatophyta</taxon>
        <taxon>Magnoliopsida</taxon>
        <taxon>eudicotyledons</taxon>
        <taxon>Gunneridae</taxon>
        <taxon>Pentapetalae</taxon>
        <taxon>rosids</taxon>
        <taxon>fabids</taxon>
        <taxon>Malpighiales</taxon>
        <taxon>Euphorbiaceae</taxon>
        <taxon>Crotonoideae</taxon>
        <taxon>Micrandreae</taxon>
        <taxon>Hevea</taxon>
    </lineage>
</organism>
<dbReference type="PANTHER" id="PTHR47459">
    <property type="entry name" value="KINESIN LIGHT CHAIN-RELATED"/>
    <property type="match status" value="1"/>
</dbReference>
<accession>A0A6A6KEN7</accession>
<gene>
    <name evidence="1" type="ORF">GH714_022789</name>
</gene>
<protein>
    <submittedName>
        <fullName evidence="1">Uncharacterized protein</fullName>
    </submittedName>
</protein>
<comment type="caution">
    <text evidence="1">The sequence shown here is derived from an EMBL/GenBank/DDBJ whole genome shotgun (WGS) entry which is preliminary data.</text>
</comment>
<evidence type="ECO:0000313" key="2">
    <source>
        <dbReference type="Proteomes" id="UP000467840"/>
    </source>
</evidence>
<evidence type="ECO:0000313" key="1">
    <source>
        <dbReference type="EMBL" id="KAF2286606.1"/>
    </source>
</evidence>